<feature type="signal peptide" evidence="1">
    <location>
        <begin position="1"/>
        <end position="29"/>
    </location>
</feature>
<keyword evidence="1" id="KW-0732">Signal</keyword>
<dbReference type="EMBL" id="AP024718">
    <property type="protein sequence ID" value="BCX88278.1"/>
    <property type="molecule type" value="Genomic_DNA"/>
</dbReference>
<evidence type="ECO:0000256" key="1">
    <source>
        <dbReference type="SAM" id="SignalP"/>
    </source>
</evidence>
<keyword evidence="3" id="KW-1185">Reference proteome</keyword>
<dbReference type="Proteomes" id="UP001321450">
    <property type="component" value="Chromosome"/>
</dbReference>
<proteinExistence type="predicted"/>
<evidence type="ECO:0000313" key="3">
    <source>
        <dbReference type="Proteomes" id="UP001321450"/>
    </source>
</evidence>
<evidence type="ECO:0008006" key="4">
    <source>
        <dbReference type="Google" id="ProtNLM"/>
    </source>
</evidence>
<protein>
    <recommendedName>
        <fullName evidence="4">DUF2946 domain-containing protein</fullName>
    </recommendedName>
</protein>
<dbReference type="RefSeq" id="WP_286293382.1">
    <property type="nucleotide sequence ID" value="NZ_AP024718.1"/>
</dbReference>
<accession>A0AAU9CPQ2</accession>
<organism evidence="2 3">
    <name type="scientific">Methylomarinovum tepidoasis</name>
    <dbReference type="NCBI Taxonomy" id="2840183"/>
    <lineage>
        <taxon>Bacteria</taxon>
        <taxon>Pseudomonadati</taxon>
        <taxon>Pseudomonadota</taxon>
        <taxon>Gammaproteobacteria</taxon>
        <taxon>Methylococcales</taxon>
        <taxon>Methylothermaceae</taxon>
        <taxon>Methylomarinovum</taxon>
    </lineage>
</organism>
<dbReference type="KEGG" id="meiy:MIN45_P0647"/>
<reference evidence="3" key="1">
    <citation type="journal article" date="2024" name="Int. J. Syst. Evol. Microbiol.">
        <title>Methylomarinovum tepidoasis sp. nov., a moderately thermophilic methanotroph of the family Methylothermaceae isolated from a deep-sea hydrothermal field.</title>
        <authorList>
            <person name="Hirayama H."/>
            <person name="Takaki Y."/>
            <person name="Abe M."/>
            <person name="Miyazaki M."/>
            <person name="Uematsu K."/>
            <person name="Matsui Y."/>
            <person name="Takai K."/>
        </authorList>
    </citation>
    <scope>NUCLEOTIDE SEQUENCE [LARGE SCALE GENOMIC DNA]</scope>
    <source>
        <strain evidence="3">IN45</strain>
    </source>
</reference>
<gene>
    <name evidence="2" type="ORF">MIN45_P0647</name>
</gene>
<sequence length="112" mass="12341">MNRLLCCLLIFTTLWMATWLLTDVHVVHAAGDHQLHPLFSMQPEAGKEAVHGDPGDDSCHFCSYDHGGHVGGMALPPDFTVAVLTPPDSWPPPYRSHFSPLIRPPTPRPPIV</sequence>
<feature type="chain" id="PRO_5043627910" description="DUF2946 domain-containing protein" evidence="1">
    <location>
        <begin position="30"/>
        <end position="112"/>
    </location>
</feature>
<dbReference type="AlphaFoldDB" id="A0AAU9CPQ2"/>
<name>A0AAU9CPQ2_9GAMM</name>
<evidence type="ECO:0000313" key="2">
    <source>
        <dbReference type="EMBL" id="BCX88278.1"/>
    </source>
</evidence>